<accession>A0ABP8QGN9</accession>
<name>A0ABP8QGN9_9ACTN</name>
<dbReference type="Proteomes" id="UP001500503">
    <property type="component" value="Unassembled WGS sequence"/>
</dbReference>
<dbReference type="InterPro" id="IPR036388">
    <property type="entry name" value="WH-like_DNA-bd_sf"/>
</dbReference>
<dbReference type="SUPFAM" id="SSF52540">
    <property type="entry name" value="P-loop containing nucleoside triphosphate hydrolases"/>
    <property type="match status" value="1"/>
</dbReference>
<evidence type="ECO:0000313" key="5">
    <source>
        <dbReference type="EMBL" id="GAA4501576.1"/>
    </source>
</evidence>
<dbReference type="SUPFAM" id="SSF46894">
    <property type="entry name" value="C-terminal effector domain of the bipartite response regulators"/>
    <property type="match status" value="1"/>
</dbReference>
<gene>
    <name evidence="5" type="ORF">GCM10023191_051840</name>
</gene>
<dbReference type="PRINTS" id="PR00038">
    <property type="entry name" value="HTHLUXR"/>
</dbReference>
<dbReference type="Gene3D" id="1.10.10.10">
    <property type="entry name" value="Winged helix-like DNA-binding domain superfamily/Winged helix DNA-binding domain"/>
    <property type="match status" value="1"/>
</dbReference>
<dbReference type="Pfam" id="PF13191">
    <property type="entry name" value="AAA_16"/>
    <property type="match status" value="1"/>
</dbReference>
<evidence type="ECO:0000313" key="6">
    <source>
        <dbReference type="Proteomes" id="UP001500503"/>
    </source>
</evidence>
<dbReference type="InterPro" id="IPR041664">
    <property type="entry name" value="AAA_16"/>
</dbReference>
<feature type="compositionally biased region" description="Basic and acidic residues" evidence="3">
    <location>
        <begin position="831"/>
        <end position="840"/>
    </location>
</feature>
<reference evidence="6" key="1">
    <citation type="journal article" date="2019" name="Int. J. Syst. Evol. Microbiol.">
        <title>The Global Catalogue of Microorganisms (GCM) 10K type strain sequencing project: providing services to taxonomists for standard genome sequencing and annotation.</title>
        <authorList>
            <consortium name="The Broad Institute Genomics Platform"/>
            <consortium name="The Broad Institute Genome Sequencing Center for Infectious Disease"/>
            <person name="Wu L."/>
            <person name="Ma J."/>
        </authorList>
    </citation>
    <scope>NUCLEOTIDE SEQUENCE [LARGE SCALE GENOMIC DNA]</scope>
    <source>
        <strain evidence="6">JCM 17933</strain>
    </source>
</reference>
<proteinExistence type="predicted"/>
<dbReference type="InterPro" id="IPR016032">
    <property type="entry name" value="Sig_transdc_resp-reg_C-effctor"/>
</dbReference>
<keyword evidence="2" id="KW-0067">ATP-binding</keyword>
<dbReference type="SUPFAM" id="SSF48452">
    <property type="entry name" value="TPR-like"/>
    <property type="match status" value="1"/>
</dbReference>
<sequence length="899" mass="95018">MLVGRDGELSVIGELVEAARAGRSGALVIRGEPGIGKTALLDRAAEAASGARVIRGAGIETESELPYAGLHLLLRPVLDRLDALREPQREALASAFGMGTIDPDGRFLIGLAVLTLLTEIAGDGPLLCLVDDAQWLDDVSAETLLFVARRLHAEGIAMIFAVRDDDARPFPATGLRTLRPAGLSRADASVLLAERRGELSGVARERLITETGGNPLALLELRPDGDTLPLTDRLREAFLGQAARLPDPTRRLLLVAAAEGTGDLGVVLRAAAGAVGKAAGGVPDGVAADLEPAERAGLVAVTGAEIAFRHPLVRAAVYQDAPLGERLAAHAALAAALTGPAEADHRAWHLAKATVGTDDRVAAELEHTAVRARERGGYEAAARAYDQAARLSSNPADQARRLTLAGEAAAETARLNDARAAAERAAALAADPPLLARIARVRATADFKQGRPRSAHALLTEGAVHIAGTDPHQELRMHLTAANAAWIAGDTDLLAVTAARLAAFEPPDGDPMASVHTFLVWMTRLALGSPAGALPPPGRVVAEAREAAVRCPHDLSFIGIGGLVAGQERHTRDVLAAMAAESRVRGRLGWLAAMLSLQSTAEVLLGEHTNARTTAQEALRLALDTGLVRWIRYANGILAYLAAVEGDEDSCQAHAADALGGPATAPGGTWAHWALALLDLGAGRAERAATRLDLATRGPVRFGTPLTRGIPDVVETLVRQAMRAEATDALTHLTDWAFRIGQPSVDALVARCRALLTPDAEDHYRTALDLHEKDPRPFEQARTALLYGEWLRRRRRKGDACPYLSSALGTFESLGAHPWAKRASAELGATEARRSPESETRGLTPQELQVSRLAAQGLSNKEIAARLFLSPRTVGYHLNKAYPKLGVLSRKELATVLLG</sequence>
<feature type="region of interest" description="Disordered" evidence="3">
    <location>
        <begin position="825"/>
        <end position="848"/>
    </location>
</feature>
<protein>
    <submittedName>
        <fullName evidence="5">LuxR family transcriptional regulator</fullName>
    </submittedName>
</protein>
<evidence type="ECO:0000259" key="4">
    <source>
        <dbReference type="PROSITE" id="PS50043"/>
    </source>
</evidence>
<keyword evidence="6" id="KW-1185">Reference proteome</keyword>
<dbReference type="EMBL" id="BAABHF010000026">
    <property type="protein sequence ID" value="GAA4501576.1"/>
    <property type="molecule type" value="Genomic_DNA"/>
</dbReference>
<evidence type="ECO:0000256" key="1">
    <source>
        <dbReference type="ARBA" id="ARBA00022741"/>
    </source>
</evidence>
<feature type="domain" description="HTH luxR-type" evidence="4">
    <location>
        <begin position="836"/>
        <end position="899"/>
    </location>
</feature>
<dbReference type="SMART" id="SM00421">
    <property type="entry name" value="HTH_LUXR"/>
    <property type="match status" value="1"/>
</dbReference>
<dbReference type="RefSeq" id="WP_345468315.1">
    <property type="nucleotide sequence ID" value="NZ_BAABHF010000026.1"/>
</dbReference>
<organism evidence="5 6">
    <name type="scientific">Actinoallomurus oryzae</name>
    <dbReference type="NCBI Taxonomy" id="502180"/>
    <lineage>
        <taxon>Bacteria</taxon>
        <taxon>Bacillati</taxon>
        <taxon>Actinomycetota</taxon>
        <taxon>Actinomycetes</taxon>
        <taxon>Streptosporangiales</taxon>
        <taxon>Thermomonosporaceae</taxon>
        <taxon>Actinoallomurus</taxon>
    </lineage>
</organism>
<dbReference type="PANTHER" id="PTHR16305">
    <property type="entry name" value="TESTICULAR SOLUBLE ADENYLYL CYCLASE"/>
    <property type="match status" value="1"/>
</dbReference>
<evidence type="ECO:0000256" key="2">
    <source>
        <dbReference type="ARBA" id="ARBA00022840"/>
    </source>
</evidence>
<dbReference type="PROSITE" id="PS50043">
    <property type="entry name" value="HTH_LUXR_2"/>
    <property type="match status" value="1"/>
</dbReference>
<dbReference type="CDD" id="cd06170">
    <property type="entry name" value="LuxR_C_like"/>
    <property type="match status" value="1"/>
</dbReference>
<dbReference type="Pfam" id="PF00196">
    <property type="entry name" value="GerE"/>
    <property type="match status" value="1"/>
</dbReference>
<dbReference type="PANTHER" id="PTHR16305:SF35">
    <property type="entry name" value="TRANSCRIPTIONAL ACTIVATOR DOMAIN"/>
    <property type="match status" value="1"/>
</dbReference>
<dbReference type="InterPro" id="IPR027417">
    <property type="entry name" value="P-loop_NTPase"/>
</dbReference>
<dbReference type="InterPro" id="IPR000792">
    <property type="entry name" value="Tscrpt_reg_LuxR_C"/>
</dbReference>
<dbReference type="InterPro" id="IPR011990">
    <property type="entry name" value="TPR-like_helical_dom_sf"/>
</dbReference>
<evidence type="ECO:0000256" key="3">
    <source>
        <dbReference type="SAM" id="MobiDB-lite"/>
    </source>
</evidence>
<keyword evidence="1" id="KW-0547">Nucleotide-binding</keyword>
<comment type="caution">
    <text evidence="5">The sequence shown here is derived from an EMBL/GenBank/DDBJ whole genome shotgun (WGS) entry which is preliminary data.</text>
</comment>